<evidence type="ECO:0000256" key="8">
    <source>
        <dbReference type="ARBA" id="ARBA00022989"/>
    </source>
</evidence>
<feature type="domain" description="Fucosyltransferase C-terminal" evidence="13">
    <location>
        <begin position="151"/>
        <end position="327"/>
    </location>
</feature>
<dbReference type="InterPro" id="IPR031481">
    <property type="entry name" value="Glyco_tran_10_N"/>
</dbReference>
<evidence type="ECO:0000256" key="10">
    <source>
        <dbReference type="ARBA" id="ARBA00023136"/>
    </source>
</evidence>
<comment type="pathway">
    <text evidence="2">Protein modification; protein glycosylation.</text>
</comment>
<keyword evidence="4 12" id="KW-0328">Glycosyltransferase</keyword>
<keyword evidence="7" id="KW-0735">Signal-anchor</keyword>
<evidence type="ECO:0000259" key="13">
    <source>
        <dbReference type="Pfam" id="PF00852"/>
    </source>
</evidence>
<dbReference type="UniPathway" id="UPA00378"/>
<dbReference type="GeneID" id="36379384"/>
<evidence type="ECO:0000256" key="9">
    <source>
        <dbReference type="ARBA" id="ARBA00023034"/>
    </source>
</evidence>
<evidence type="ECO:0000256" key="1">
    <source>
        <dbReference type="ARBA" id="ARBA00004447"/>
    </source>
</evidence>
<keyword evidence="10" id="KW-0472">Membrane</keyword>
<dbReference type="WBParaSite" id="SRAE_2000168400.1">
    <property type="protein sequence ID" value="SRAE_2000168400.1"/>
    <property type="gene ID" value="WBGene00261890"/>
</dbReference>
<organism evidence="15">
    <name type="scientific">Strongyloides ratti</name>
    <name type="common">Parasitic roundworm</name>
    <dbReference type="NCBI Taxonomy" id="34506"/>
    <lineage>
        <taxon>Eukaryota</taxon>
        <taxon>Metazoa</taxon>
        <taxon>Ecdysozoa</taxon>
        <taxon>Nematoda</taxon>
        <taxon>Chromadorea</taxon>
        <taxon>Rhabditida</taxon>
        <taxon>Tylenchina</taxon>
        <taxon>Panagrolaimomorpha</taxon>
        <taxon>Strongyloidoidea</taxon>
        <taxon>Strongyloididae</taxon>
        <taxon>Strongyloides</taxon>
    </lineage>
</organism>
<dbReference type="CTD" id="36379384"/>
<dbReference type="Pfam" id="PF00852">
    <property type="entry name" value="Glyco_transf_10"/>
    <property type="match status" value="1"/>
</dbReference>
<evidence type="ECO:0000256" key="2">
    <source>
        <dbReference type="ARBA" id="ARBA00004922"/>
    </source>
</evidence>
<evidence type="ECO:0000256" key="11">
    <source>
        <dbReference type="ARBA" id="ARBA00023180"/>
    </source>
</evidence>
<evidence type="ECO:0000313" key="15">
    <source>
        <dbReference type="EMBL" id="CEF67019.1"/>
    </source>
</evidence>
<dbReference type="Pfam" id="PF17039">
    <property type="entry name" value="Glyco_tran_10_N"/>
    <property type="match status" value="1"/>
</dbReference>
<sequence>MILLSIFLFASLYVHVYTKFTILSWNKNKYFYNNSNCTVLNCKVIFNRNKIQYVNAILFEEHYSFDKQRAKINFPKRNNNKILNVYTSISSPIPTIKNDFKRNYKLPLNYFNLIFSYNSKSDIIFTYGGPWFYDKKLQNETFNFNQNDIFKNKNLPVVWINKDCTLNEGQKRVINNLKSKIKLEEFKRCDKQNLNTTNKTIKDFYEKYYFYIVMDEADCKDYLTISYWEASTFNIVPIVTARRNYQNILPQSSFIAMDDYKNADEMVFYLNFLMENKIIYSRYFEYRKKGWTLEKKPYDYNICNLCKKLIEFRSKNSHEKFKNIQMWILQNNQCLKKNYISRYWKILY</sequence>
<dbReference type="EC" id="2.4.1.-" evidence="12"/>
<dbReference type="STRING" id="34506.A0A090MYE0"/>
<dbReference type="InterPro" id="IPR038577">
    <property type="entry name" value="GT10-like_C_sf"/>
</dbReference>
<evidence type="ECO:0000256" key="4">
    <source>
        <dbReference type="ARBA" id="ARBA00022676"/>
    </source>
</evidence>
<gene>
    <name evidence="15 17 18" type="ORF">SRAE_2000168400</name>
</gene>
<proteinExistence type="inferred from homology"/>
<protein>
    <recommendedName>
        <fullName evidence="12">Fucosyltransferase</fullName>
        <ecNumber evidence="12">2.4.1.-</ecNumber>
    </recommendedName>
</protein>
<keyword evidence="8" id="KW-1133">Transmembrane helix</keyword>
<dbReference type="WormBase" id="SRAE_2000168400">
    <property type="protein sequence ID" value="SRP06669"/>
    <property type="gene ID" value="WBGene00261890"/>
</dbReference>
<evidence type="ECO:0000259" key="14">
    <source>
        <dbReference type="Pfam" id="PF17039"/>
    </source>
</evidence>
<keyword evidence="6 12" id="KW-0812">Transmembrane</keyword>
<dbReference type="OrthoDB" id="427096at2759"/>
<comment type="similarity">
    <text evidence="3 12">Belongs to the glycosyltransferase 10 family.</text>
</comment>
<evidence type="ECO:0000256" key="5">
    <source>
        <dbReference type="ARBA" id="ARBA00022679"/>
    </source>
</evidence>
<keyword evidence="11" id="KW-0325">Glycoprotein</keyword>
<dbReference type="Gene3D" id="3.40.50.11660">
    <property type="entry name" value="Glycosyl transferase family 10, C-terminal domain"/>
    <property type="match status" value="1"/>
</dbReference>
<dbReference type="OMA" id="FTRNHAN"/>
<keyword evidence="9 12" id="KW-0333">Golgi apparatus</keyword>
<dbReference type="RefSeq" id="XP_024506219.1">
    <property type="nucleotide sequence ID" value="XM_024652665.1"/>
</dbReference>
<dbReference type="Proteomes" id="UP000035682">
    <property type="component" value="Unplaced"/>
</dbReference>
<dbReference type="GO" id="GO:0008417">
    <property type="term" value="F:fucosyltransferase activity"/>
    <property type="evidence" value="ECO:0007669"/>
    <property type="project" value="InterPro"/>
</dbReference>
<evidence type="ECO:0000256" key="6">
    <source>
        <dbReference type="ARBA" id="ARBA00022692"/>
    </source>
</evidence>
<dbReference type="AlphaFoldDB" id="A0A090MYE0"/>
<evidence type="ECO:0000313" key="18">
    <source>
        <dbReference type="WormBase" id="SRAE_2000168400"/>
    </source>
</evidence>
<evidence type="ECO:0000256" key="3">
    <source>
        <dbReference type="ARBA" id="ARBA00008919"/>
    </source>
</evidence>
<evidence type="ECO:0000256" key="12">
    <source>
        <dbReference type="RuleBase" id="RU003832"/>
    </source>
</evidence>
<dbReference type="PANTHER" id="PTHR48438">
    <property type="entry name" value="ALPHA-(1,3)-FUCOSYLTRANSFERASE C-RELATED"/>
    <property type="match status" value="1"/>
</dbReference>
<evidence type="ECO:0000313" key="17">
    <source>
        <dbReference type="WBParaSite" id="SRAE_2000168400.1"/>
    </source>
</evidence>
<keyword evidence="5 12" id="KW-0808">Transferase</keyword>
<dbReference type="SUPFAM" id="SSF53756">
    <property type="entry name" value="UDP-Glycosyltransferase/glycogen phosphorylase"/>
    <property type="match status" value="1"/>
</dbReference>
<evidence type="ECO:0000256" key="7">
    <source>
        <dbReference type="ARBA" id="ARBA00022968"/>
    </source>
</evidence>
<reference evidence="15 16" key="1">
    <citation type="submission" date="2014-09" db="EMBL/GenBank/DDBJ databases">
        <authorList>
            <person name="Martin A.A."/>
        </authorList>
    </citation>
    <scope>NUCLEOTIDE SEQUENCE</scope>
    <source>
        <strain evidence="16">ED321</strain>
        <strain evidence="15">ED321 Heterogonic</strain>
    </source>
</reference>
<dbReference type="InterPro" id="IPR001503">
    <property type="entry name" value="Glyco_trans_10"/>
</dbReference>
<evidence type="ECO:0000313" key="16">
    <source>
        <dbReference type="Proteomes" id="UP000035682"/>
    </source>
</evidence>
<feature type="domain" description="Fucosyltransferase N-terminal" evidence="14">
    <location>
        <begin position="19"/>
        <end position="128"/>
    </location>
</feature>
<dbReference type="EMBL" id="LN609529">
    <property type="protein sequence ID" value="CEF67019.1"/>
    <property type="molecule type" value="Genomic_DNA"/>
</dbReference>
<dbReference type="GO" id="GO:0032580">
    <property type="term" value="C:Golgi cisterna membrane"/>
    <property type="evidence" value="ECO:0007669"/>
    <property type="project" value="UniProtKB-SubCell"/>
</dbReference>
<comment type="subcellular location">
    <subcellularLocation>
        <location evidence="1 12">Golgi apparatus</location>
        <location evidence="1 12">Golgi stack membrane</location>
        <topology evidence="1 12">Single-pass type II membrane protein</topology>
    </subcellularLocation>
</comment>
<reference evidence="17" key="2">
    <citation type="submission" date="2020-12" db="UniProtKB">
        <authorList>
            <consortium name="WormBaseParasite"/>
        </authorList>
    </citation>
    <scope>IDENTIFICATION</scope>
</reference>
<accession>A0A090MYE0</accession>
<dbReference type="PANTHER" id="PTHR48438:SF1">
    <property type="entry name" value="ALPHA-(1,3)-FUCOSYLTRANSFERASE C-RELATED"/>
    <property type="match status" value="1"/>
</dbReference>
<name>A0A090MYE0_STRRB</name>
<keyword evidence="16" id="KW-1185">Reference proteome</keyword>
<dbReference type="InterPro" id="IPR055270">
    <property type="entry name" value="Glyco_tran_10_C"/>
</dbReference>